<keyword evidence="2" id="KW-0812">Transmembrane</keyword>
<gene>
    <name evidence="3" type="ORF">GGI25_005923</name>
</gene>
<feature type="transmembrane region" description="Helical" evidence="2">
    <location>
        <begin position="25"/>
        <end position="43"/>
    </location>
</feature>
<keyword evidence="2" id="KW-0472">Membrane</keyword>
<dbReference type="OrthoDB" id="5587323at2759"/>
<feature type="transmembrane region" description="Helical" evidence="2">
    <location>
        <begin position="100"/>
        <end position="122"/>
    </location>
</feature>
<keyword evidence="2" id="KW-1133">Transmembrane helix</keyword>
<dbReference type="AlphaFoldDB" id="A0A9W8KVP0"/>
<proteinExistence type="predicted"/>
<feature type="transmembrane region" description="Helical" evidence="2">
    <location>
        <begin position="177"/>
        <end position="194"/>
    </location>
</feature>
<evidence type="ECO:0000256" key="2">
    <source>
        <dbReference type="SAM" id="Phobius"/>
    </source>
</evidence>
<dbReference type="Proteomes" id="UP001151518">
    <property type="component" value="Unassembled WGS sequence"/>
</dbReference>
<feature type="transmembrane region" description="Helical" evidence="2">
    <location>
        <begin position="55"/>
        <end position="80"/>
    </location>
</feature>
<reference evidence="3" key="1">
    <citation type="submission" date="2022-07" db="EMBL/GenBank/DDBJ databases">
        <title>Phylogenomic reconstructions and comparative analyses of Kickxellomycotina fungi.</title>
        <authorList>
            <person name="Reynolds N.K."/>
            <person name="Stajich J.E."/>
            <person name="Barry K."/>
            <person name="Grigoriev I.V."/>
            <person name="Crous P."/>
            <person name="Smith M.E."/>
        </authorList>
    </citation>
    <scope>NUCLEOTIDE SEQUENCE</scope>
    <source>
        <strain evidence="3">NRRL 3115</strain>
    </source>
</reference>
<protein>
    <submittedName>
        <fullName evidence="3">Uncharacterized protein</fullName>
    </submittedName>
</protein>
<name>A0A9W8KVP0_9FUNG</name>
<dbReference type="EMBL" id="JANBTW010000130">
    <property type="protein sequence ID" value="KAJ2670203.1"/>
    <property type="molecule type" value="Genomic_DNA"/>
</dbReference>
<organism evidence="3 4">
    <name type="scientific">Coemansia spiralis</name>
    <dbReference type="NCBI Taxonomy" id="417178"/>
    <lineage>
        <taxon>Eukaryota</taxon>
        <taxon>Fungi</taxon>
        <taxon>Fungi incertae sedis</taxon>
        <taxon>Zoopagomycota</taxon>
        <taxon>Kickxellomycotina</taxon>
        <taxon>Kickxellomycetes</taxon>
        <taxon>Kickxellales</taxon>
        <taxon>Kickxellaceae</taxon>
        <taxon>Coemansia</taxon>
    </lineage>
</organism>
<sequence>MFINTLLFGYAVWYREYPPLKAKNMPLIAMLYLCMLIWYLGTIGTNYNTPGHFNFSSSCILFATWFRVYLGVFLFLHLHIFRIYTYIRIFKRLRRVTVKVYVYGAAIYLVIILGYGVPLTVLRSTLSVQYLPELGTCYYGTTFAELTFAIIWAGWFSIVAITFIARDINTSFNEYHEMVLITTIGSITLTYQTISQNISRGYTLRVWSRAIGTFSEYLVSQTSLFILLCVPVYNCMFHREEYKRRFFEKMRADGMVARYNYSVAMSTGVDTSTAAAPTQAPRNEPTSNFTTDAPGNSESSSSDEIV</sequence>
<feature type="transmembrane region" description="Helical" evidence="2">
    <location>
        <begin position="142"/>
        <end position="165"/>
    </location>
</feature>
<feature type="region of interest" description="Disordered" evidence="1">
    <location>
        <begin position="272"/>
        <end position="306"/>
    </location>
</feature>
<evidence type="ECO:0000313" key="4">
    <source>
        <dbReference type="Proteomes" id="UP001151518"/>
    </source>
</evidence>
<evidence type="ECO:0000256" key="1">
    <source>
        <dbReference type="SAM" id="MobiDB-lite"/>
    </source>
</evidence>
<feature type="transmembrane region" description="Helical" evidence="2">
    <location>
        <begin position="214"/>
        <end position="236"/>
    </location>
</feature>
<evidence type="ECO:0000313" key="3">
    <source>
        <dbReference type="EMBL" id="KAJ2670203.1"/>
    </source>
</evidence>
<accession>A0A9W8KVP0</accession>
<comment type="caution">
    <text evidence="3">The sequence shown here is derived from an EMBL/GenBank/DDBJ whole genome shotgun (WGS) entry which is preliminary data.</text>
</comment>